<keyword evidence="10" id="KW-0046">Antibiotic resistance</keyword>
<evidence type="ECO:0000256" key="4">
    <source>
        <dbReference type="ARBA" id="ARBA00021581"/>
    </source>
</evidence>
<name>A0A2S5KWM4_9PROT</name>
<dbReference type="EMBL" id="PRLP01000007">
    <property type="protein sequence ID" value="PPC79042.1"/>
    <property type="molecule type" value="Genomic_DNA"/>
</dbReference>
<keyword evidence="7" id="KW-0378">Hydrolase</keyword>
<dbReference type="GO" id="GO:0046677">
    <property type="term" value="P:response to antibiotic"/>
    <property type="evidence" value="ECO:0007669"/>
    <property type="project" value="UniProtKB-KW"/>
</dbReference>
<feature type="transmembrane region" description="Helical" evidence="14">
    <location>
        <begin position="108"/>
        <end position="128"/>
    </location>
</feature>
<accession>A0A2S5KWM4</accession>
<dbReference type="PANTHER" id="PTHR30622">
    <property type="entry name" value="UNDECAPRENYL-DIPHOSPHATASE"/>
    <property type="match status" value="1"/>
</dbReference>
<feature type="transmembrane region" description="Helical" evidence="14">
    <location>
        <begin position="183"/>
        <end position="208"/>
    </location>
</feature>
<dbReference type="OrthoDB" id="9808289at2"/>
<evidence type="ECO:0000256" key="11">
    <source>
        <dbReference type="ARBA" id="ARBA00032707"/>
    </source>
</evidence>
<evidence type="ECO:0000256" key="7">
    <source>
        <dbReference type="ARBA" id="ARBA00022801"/>
    </source>
</evidence>
<keyword evidence="5" id="KW-1003">Cell membrane</keyword>
<evidence type="ECO:0000256" key="9">
    <source>
        <dbReference type="ARBA" id="ARBA00023136"/>
    </source>
</evidence>
<keyword evidence="9 14" id="KW-0472">Membrane</keyword>
<evidence type="ECO:0000256" key="3">
    <source>
        <dbReference type="ARBA" id="ARBA00012374"/>
    </source>
</evidence>
<dbReference type="EC" id="3.6.1.27" evidence="3"/>
<dbReference type="GO" id="GO:0005886">
    <property type="term" value="C:plasma membrane"/>
    <property type="evidence" value="ECO:0007669"/>
    <property type="project" value="UniProtKB-SubCell"/>
</dbReference>
<dbReference type="Proteomes" id="UP000238196">
    <property type="component" value="Unassembled WGS sequence"/>
</dbReference>
<evidence type="ECO:0000256" key="14">
    <source>
        <dbReference type="SAM" id="Phobius"/>
    </source>
</evidence>
<feature type="transmembrane region" description="Helical" evidence="14">
    <location>
        <begin position="246"/>
        <end position="265"/>
    </location>
</feature>
<keyword evidence="8 14" id="KW-1133">Transmembrane helix</keyword>
<feature type="transmembrane region" description="Helical" evidence="14">
    <location>
        <begin position="84"/>
        <end position="102"/>
    </location>
</feature>
<evidence type="ECO:0000256" key="10">
    <source>
        <dbReference type="ARBA" id="ARBA00023251"/>
    </source>
</evidence>
<dbReference type="GO" id="GO:0050380">
    <property type="term" value="F:undecaprenyl-diphosphatase activity"/>
    <property type="evidence" value="ECO:0007669"/>
    <property type="project" value="UniProtKB-EC"/>
</dbReference>
<evidence type="ECO:0000256" key="1">
    <source>
        <dbReference type="ARBA" id="ARBA00004651"/>
    </source>
</evidence>
<proteinExistence type="inferred from homology"/>
<dbReference type="Pfam" id="PF02673">
    <property type="entry name" value="BacA"/>
    <property type="match status" value="1"/>
</dbReference>
<sequence length="267" mass="29251">MLMSLWQQLLVALVQGATAILPVASSSHGMLPLQLLGWPLPSLVTDIAIQSGIVLAILCYGWRDFLHLTSGWWQSVKGQHSPQGWLSWGLLLSAIPALLGYWQLREWLMSIGHPLLIVAATLIFAMLLQWADSSRHYCRLAISLSWAELLLLMAAQVLGLLPGASFTGVVITALLVIGYERVAAARLAILLSLPIHLMMVAAASQAMLGEAVPIYWTETLLLFGSSFIAALLAFHLLLTLLKQFSFWPFTCYRLLLGTVLLLVLVTA</sequence>
<comment type="caution">
    <text evidence="15">The sequence shown here is derived from an EMBL/GenBank/DDBJ whole genome shotgun (WGS) entry which is preliminary data.</text>
</comment>
<evidence type="ECO:0000256" key="8">
    <source>
        <dbReference type="ARBA" id="ARBA00022989"/>
    </source>
</evidence>
<reference evidence="15 16" key="1">
    <citation type="submission" date="2018-02" db="EMBL/GenBank/DDBJ databases">
        <title>novel marine gammaproteobacteria from coastal saline agro ecosystem.</title>
        <authorList>
            <person name="Krishnan R."/>
            <person name="Ramesh Kumar N."/>
        </authorList>
    </citation>
    <scope>NUCLEOTIDE SEQUENCE [LARGE SCALE GENOMIC DNA]</scope>
    <source>
        <strain evidence="15 16">228</strain>
    </source>
</reference>
<gene>
    <name evidence="15" type="ORF">C4K68_02505</name>
</gene>
<feature type="transmembrane region" description="Helical" evidence="14">
    <location>
        <begin position="220"/>
        <end position="240"/>
    </location>
</feature>
<comment type="catalytic activity">
    <reaction evidence="13">
        <text>di-trans,octa-cis-undecaprenyl diphosphate + H2O = di-trans,octa-cis-undecaprenyl phosphate + phosphate + H(+)</text>
        <dbReference type="Rhea" id="RHEA:28094"/>
        <dbReference type="ChEBI" id="CHEBI:15377"/>
        <dbReference type="ChEBI" id="CHEBI:15378"/>
        <dbReference type="ChEBI" id="CHEBI:43474"/>
        <dbReference type="ChEBI" id="CHEBI:58405"/>
        <dbReference type="ChEBI" id="CHEBI:60392"/>
        <dbReference type="EC" id="3.6.1.27"/>
    </reaction>
</comment>
<evidence type="ECO:0000313" key="16">
    <source>
        <dbReference type="Proteomes" id="UP000238196"/>
    </source>
</evidence>
<comment type="subcellular location">
    <subcellularLocation>
        <location evidence="1">Cell membrane</location>
        <topology evidence="1">Multi-pass membrane protein</topology>
    </subcellularLocation>
</comment>
<dbReference type="PANTHER" id="PTHR30622:SF4">
    <property type="entry name" value="UNDECAPRENYL-DIPHOSPHATASE"/>
    <property type="match status" value="1"/>
</dbReference>
<evidence type="ECO:0000256" key="6">
    <source>
        <dbReference type="ARBA" id="ARBA00022692"/>
    </source>
</evidence>
<protein>
    <recommendedName>
        <fullName evidence="4">Undecaprenyl-diphosphatase</fullName>
        <ecNumber evidence="3">3.6.1.27</ecNumber>
    </recommendedName>
    <alternativeName>
        <fullName evidence="12">Bacitracin resistance protein</fullName>
    </alternativeName>
    <alternativeName>
        <fullName evidence="11">Undecaprenyl pyrophosphate phosphatase</fullName>
    </alternativeName>
</protein>
<keyword evidence="6 14" id="KW-0812">Transmembrane</keyword>
<dbReference type="AlphaFoldDB" id="A0A2S5KWM4"/>
<dbReference type="InterPro" id="IPR003824">
    <property type="entry name" value="UppP"/>
</dbReference>
<evidence type="ECO:0000256" key="5">
    <source>
        <dbReference type="ARBA" id="ARBA00022475"/>
    </source>
</evidence>
<organism evidence="15 16">
    <name type="scientific">Proteobacteria bacterium 228</name>
    <dbReference type="NCBI Taxonomy" id="2083153"/>
    <lineage>
        <taxon>Bacteria</taxon>
        <taxon>Pseudomonadati</taxon>
        <taxon>Pseudomonadota</taxon>
    </lineage>
</organism>
<evidence type="ECO:0000256" key="12">
    <source>
        <dbReference type="ARBA" id="ARBA00032932"/>
    </source>
</evidence>
<evidence type="ECO:0000256" key="2">
    <source>
        <dbReference type="ARBA" id="ARBA00010621"/>
    </source>
</evidence>
<evidence type="ECO:0000313" key="15">
    <source>
        <dbReference type="EMBL" id="PPC79042.1"/>
    </source>
</evidence>
<evidence type="ECO:0000256" key="13">
    <source>
        <dbReference type="ARBA" id="ARBA00047594"/>
    </source>
</evidence>
<feature type="transmembrane region" description="Helical" evidence="14">
    <location>
        <begin position="149"/>
        <end position="177"/>
    </location>
</feature>
<comment type="similarity">
    <text evidence="2">Belongs to the UppP family.</text>
</comment>